<comment type="similarity">
    <text evidence="1">Belongs to the EMC8/EMC9 family.</text>
</comment>
<protein>
    <recommendedName>
        <fullName evidence="3">MPN domain-containing protein</fullName>
    </recommendedName>
</protein>
<dbReference type="PANTHER" id="PTHR12941:SF10">
    <property type="entry name" value="ER MEMBRANE PROTEIN COMPLEX SUBUNIT 8_9 HOMOLOG"/>
    <property type="match status" value="1"/>
</dbReference>
<evidence type="ECO:0000313" key="4">
    <source>
        <dbReference type="EMBL" id="CAK8672729.1"/>
    </source>
</evidence>
<gene>
    <name evidence="4" type="ORF">CVLEPA_LOCUS2416</name>
</gene>
<organism evidence="4 5">
    <name type="scientific">Clavelina lepadiformis</name>
    <name type="common">Light-bulb sea squirt</name>
    <name type="synonym">Ascidia lepadiformis</name>
    <dbReference type="NCBI Taxonomy" id="159417"/>
    <lineage>
        <taxon>Eukaryota</taxon>
        <taxon>Metazoa</taxon>
        <taxon>Chordata</taxon>
        <taxon>Tunicata</taxon>
        <taxon>Ascidiacea</taxon>
        <taxon>Aplousobranchia</taxon>
        <taxon>Clavelinidae</taxon>
        <taxon>Clavelina</taxon>
    </lineage>
</organism>
<dbReference type="Proteomes" id="UP001642483">
    <property type="component" value="Unassembled WGS sequence"/>
</dbReference>
<evidence type="ECO:0000259" key="3">
    <source>
        <dbReference type="PROSITE" id="PS50249"/>
    </source>
</evidence>
<dbReference type="CDD" id="cd08060">
    <property type="entry name" value="MPN_UPF0172"/>
    <property type="match status" value="1"/>
</dbReference>
<accession>A0ABP0EZ14</accession>
<name>A0ABP0EZ14_CLALP</name>
<dbReference type="InterPro" id="IPR037518">
    <property type="entry name" value="MPN"/>
</dbReference>
<comment type="subunit">
    <text evidence="2">Component of the ER membrane protein complex (EMC). EMC8 and EMC9 are mutually exclusive subunits of the EMC complex.</text>
</comment>
<dbReference type="Pfam" id="PF03665">
    <property type="entry name" value="UPF0172"/>
    <property type="match status" value="1"/>
</dbReference>
<dbReference type="EMBL" id="CAWYQH010000001">
    <property type="protein sequence ID" value="CAK8672729.1"/>
    <property type="molecule type" value="Genomic_DNA"/>
</dbReference>
<sequence length="197" mass="22552">MSSTKDVEISCRAFVKLQLHLAKYPHCAVNGLLLARQFKKENKVLEIVDVIPLFHQCLQLLPMLEIALAHVDAHCHVNDLWIAGYYEAAEHLNASTVTSLFAEKIADKILENNTGCRLVMVDNKKVATPESLCFYDKISGKWQKQAQDKIRFEAGCFETLQDLLEHRVHKDLVDFDNHLCDISLHWLNHPVNHLIVM</sequence>
<comment type="caution">
    <text evidence="4">The sequence shown here is derived from an EMBL/GenBank/DDBJ whole genome shotgun (WGS) entry which is preliminary data.</text>
</comment>
<keyword evidence="5" id="KW-1185">Reference proteome</keyword>
<dbReference type="InterPro" id="IPR005366">
    <property type="entry name" value="EMC8/9"/>
</dbReference>
<proteinExistence type="inferred from homology"/>
<evidence type="ECO:0000313" key="5">
    <source>
        <dbReference type="Proteomes" id="UP001642483"/>
    </source>
</evidence>
<evidence type="ECO:0000256" key="2">
    <source>
        <dbReference type="ARBA" id="ARBA00046436"/>
    </source>
</evidence>
<dbReference type="PROSITE" id="PS50249">
    <property type="entry name" value="MPN"/>
    <property type="match status" value="1"/>
</dbReference>
<feature type="domain" description="MPN" evidence="3">
    <location>
        <begin position="7"/>
        <end position="140"/>
    </location>
</feature>
<evidence type="ECO:0000256" key="1">
    <source>
        <dbReference type="ARBA" id="ARBA00007461"/>
    </source>
</evidence>
<dbReference type="PANTHER" id="PTHR12941">
    <property type="entry name" value="ER MEMBRANE PROTEIN COMPLEX"/>
    <property type="match status" value="1"/>
</dbReference>
<reference evidence="4 5" key="1">
    <citation type="submission" date="2024-02" db="EMBL/GenBank/DDBJ databases">
        <authorList>
            <person name="Daric V."/>
            <person name="Darras S."/>
        </authorList>
    </citation>
    <scope>NUCLEOTIDE SEQUENCE [LARGE SCALE GENOMIC DNA]</scope>
</reference>